<dbReference type="InterPro" id="IPR018356">
    <property type="entry name" value="Tscrpt_reg_HTH_DeoR_CS"/>
</dbReference>
<evidence type="ECO:0000313" key="7">
    <source>
        <dbReference type="Proteomes" id="UP001527866"/>
    </source>
</evidence>
<dbReference type="Pfam" id="PF00455">
    <property type="entry name" value="DeoRC"/>
    <property type="match status" value="1"/>
</dbReference>
<evidence type="ECO:0000313" key="6">
    <source>
        <dbReference type="EMBL" id="MDA2813868.1"/>
    </source>
</evidence>
<dbReference type="GO" id="GO:0003677">
    <property type="term" value="F:DNA binding"/>
    <property type="evidence" value="ECO:0007669"/>
    <property type="project" value="UniProtKB-KW"/>
</dbReference>
<feature type="region of interest" description="Disordered" evidence="4">
    <location>
        <begin position="240"/>
        <end position="280"/>
    </location>
</feature>
<dbReference type="SUPFAM" id="SSF100950">
    <property type="entry name" value="NagB/RpiA/CoA transferase-like"/>
    <property type="match status" value="1"/>
</dbReference>
<protein>
    <submittedName>
        <fullName evidence="6">DeoR/GlpR family DNA-binding transcription regulator</fullName>
    </submittedName>
</protein>
<dbReference type="InterPro" id="IPR014036">
    <property type="entry name" value="DeoR-like_C"/>
</dbReference>
<dbReference type="PRINTS" id="PR00037">
    <property type="entry name" value="HTHLACR"/>
</dbReference>
<reference evidence="6 7" key="1">
    <citation type="submission" date="2023-01" db="EMBL/GenBank/DDBJ databases">
        <title>Draft genome sequence of Nocardiopsis sp. RSe5-2 isolated from halophytes.</title>
        <authorList>
            <person name="Duangmal K."/>
            <person name="Chantavorakit T."/>
        </authorList>
    </citation>
    <scope>NUCLEOTIDE SEQUENCE [LARGE SCALE GENOMIC DNA]</scope>
    <source>
        <strain evidence="6 7">RSe5-2</strain>
    </source>
</reference>
<dbReference type="RefSeq" id="WP_270689067.1">
    <property type="nucleotide sequence ID" value="NZ_JAQFWQ010000094.1"/>
</dbReference>
<dbReference type="Proteomes" id="UP001527866">
    <property type="component" value="Unassembled WGS sequence"/>
</dbReference>
<dbReference type="SMART" id="SM00420">
    <property type="entry name" value="HTH_DEOR"/>
    <property type="match status" value="1"/>
</dbReference>
<keyword evidence="3" id="KW-0804">Transcription</keyword>
<dbReference type="InterPro" id="IPR036388">
    <property type="entry name" value="WH-like_DNA-bd_sf"/>
</dbReference>
<feature type="compositionally biased region" description="Basic and acidic residues" evidence="4">
    <location>
        <begin position="240"/>
        <end position="249"/>
    </location>
</feature>
<dbReference type="Gene3D" id="3.40.50.1360">
    <property type="match status" value="1"/>
</dbReference>
<comment type="caution">
    <text evidence="6">The sequence shown here is derived from an EMBL/GenBank/DDBJ whole genome shotgun (WGS) entry which is preliminary data.</text>
</comment>
<feature type="domain" description="HTH deoR-type" evidence="5">
    <location>
        <begin position="3"/>
        <end position="58"/>
    </location>
</feature>
<dbReference type="InterPro" id="IPR037171">
    <property type="entry name" value="NagB/RpiA_transferase-like"/>
</dbReference>
<dbReference type="InterPro" id="IPR036390">
    <property type="entry name" value="WH_DNA-bd_sf"/>
</dbReference>
<dbReference type="InterPro" id="IPR050313">
    <property type="entry name" value="Carb_Metab_HTH_regulators"/>
</dbReference>
<keyword evidence="7" id="KW-1185">Reference proteome</keyword>
<keyword evidence="1" id="KW-0805">Transcription regulation</keyword>
<dbReference type="PANTHER" id="PTHR30363">
    <property type="entry name" value="HTH-TYPE TRANSCRIPTIONAL REGULATOR SRLR-RELATED"/>
    <property type="match status" value="1"/>
</dbReference>
<dbReference type="Pfam" id="PF08220">
    <property type="entry name" value="HTH_DeoR"/>
    <property type="match status" value="1"/>
</dbReference>
<dbReference type="PROSITE" id="PS51000">
    <property type="entry name" value="HTH_DEOR_2"/>
    <property type="match status" value="1"/>
</dbReference>
<dbReference type="PANTHER" id="PTHR30363:SF58">
    <property type="entry name" value="REGULATORY PROTEIN, DEOR FAMILY"/>
    <property type="match status" value="1"/>
</dbReference>
<dbReference type="SUPFAM" id="SSF46785">
    <property type="entry name" value="Winged helix' DNA-binding domain"/>
    <property type="match status" value="1"/>
</dbReference>
<evidence type="ECO:0000256" key="2">
    <source>
        <dbReference type="ARBA" id="ARBA00023125"/>
    </source>
</evidence>
<sequence>MIPDQRREHILKLLQERHVLSINELTSLLSVSHMTVRRDIQALENDGKVLSVTGGVRLAARLKSEPSYLAKAQLEVPAKRAIARAAAELVRENFTVFLDAGTTTLQMVPMLTDKAGLTVITNDFNVVGHLMEYPNIELVHTGGVVSHTDHSSVGQFTADFLSRVNVDLAFIASSSWDVDRGSTTPSEAKVVAKQQLLRIASKSVLTVDSTKYGKFGTFRVARLEQFDAIISDDRLPQSAVEDMRSRDVRLQLVPPESARAAPEEAGSRRRRRGPGAGEGR</sequence>
<dbReference type="InterPro" id="IPR001034">
    <property type="entry name" value="DeoR_HTH"/>
</dbReference>
<keyword evidence="2 6" id="KW-0238">DNA-binding</keyword>
<dbReference type="SMART" id="SM01134">
    <property type="entry name" value="DeoRC"/>
    <property type="match status" value="1"/>
</dbReference>
<organism evidence="6 7">
    <name type="scientific">Nocardiopsis endophytica</name>
    <dbReference type="NCBI Taxonomy" id="3018445"/>
    <lineage>
        <taxon>Bacteria</taxon>
        <taxon>Bacillati</taxon>
        <taxon>Actinomycetota</taxon>
        <taxon>Actinomycetes</taxon>
        <taxon>Streptosporangiales</taxon>
        <taxon>Nocardiopsidaceae</taxon>
        <taxon>Nocardiopsis</taxon>
    </lineage>
</organism>
<gene>
    <name evidence="6" type="ORF">O4J56_24700</name>
</gene>
<name>A0ABT4UA91_9ACTN</name>
<dbReference type="PROSITE" id="PS00894">
    <property type="entry name" value="HTH_DEOR_1"/>
    <property type="match status" value="1"/>
</dbReference>
<evidence type="ECO:0000259" key="5">
    <source>
        <dbReference type="PROSITE" id="PS51000"/>
    </source>
</evidence>
<dbReference type="Gene3D" id="1.10.10.10">
    <property type="entry name" value="Winged helix-like DNA-binding domain superfamily/Winged helix DNA-binding domain"/>
    <property type="match status" value="1"/>
</dbReference>
<evidence type="ECO:0000256" key="3">
    <source>
        <dbReference type="ARBA" id="ARBA00023163"/>
    </source>
</evidence>
<dbReference type="EMBL" id="JAQFWQ010000094">
    <property type="protein sequence ID" value="MDA2813868.1"/>
    <property type="molecule type" value="Genomic_DNA"/>
</dbReference>
<proteinExistence type="predicted"/>
<accession>A0ABT4UA91</accession>
<evidence type="ECO:0000256" key="1">
    <source>
        <dbReference type="ARBA" id="ARBA00023015"/>
    </source>
</evidence>
<evidence type="ECO:0000256" key="4">
    <source>
        <dbReference type="SAM" id="MobiDB-lite"/>
    </source>
</evidence>